<comment type="caution">
    <text evidence="4">The sequence shown here is derived from an EMBL/GenBank/DDBJ whole genome shotgun (WGS) entry which is preliminary data.</text>
</comment>
<sequence length="317" mass="35706">MQHQTKQGVLATGWHLCFIILMILMSQTCWGAEEEAKILDVNVDGWQEAYNGARKLLVLLYKTEGCQLCPDALQEFTTILGQPEIPTGVKLGKSADAALMKHLNIDNVPALVFLRDKSFIIYDGQIEVESMLHWVPLAADMTVQTLDDSSFEHLTQASTGATTGDWLVAFYQLNCQDVISMLDAVGVRFKGRVIVAKVDMTENRELVDRFKVKECPHIIYFRQGKMYRYDLPKLDAASLRSFLDGFYKNSKAENVPIPKSKFDYLTEGMADFLKTQMEGENRNVVLAAVCGLAVSFLFIIFLCCRSILEPPPKTKEE</sequence>
<dbReference type="EMBL" id="BLXT01000767">
    <property type="protein sequence ID" value="GFN79990.1"/>
    <property type="molecule type" value="Genomic_DNA"/>
</dbReference>
<dbReference type="InterPro" id="IPR013766">
    <property type="entry name" value="Thioredoxin_domain"/>
</dbReference>
<protein>
    <submittedName>
        <fullName evidence="4">Thioredoxin domain-containing protein</fullName>
    </submittedName>
</protein>
<dbReference type="Proteomes" id="UP000735302">
    <property type="component" value="Unassembled WGS sequence"/>
</dbReference>
<keyword evidence="1" id="KW-0472">Membrane</keyword>
<keyword evidence="2" id="KW-0732">Signal</keyword>
<feature type="signal peptide" evidence="2">
    <location>
        <begin position="1"/>
        <end position="31"/>
    </location>
</feature>
<gene>
    <name evidence="4" type="ORF">PoB_000649600</name>
</gene>
<proteinExistence type="predicted"/>
<dbReference type="AlphaFoldDB" id="A0AAV3YC88"/>
<evidence type="ECO:0000256" key="2">
    <source>
        <dbReference type="SAM" id="SignalP"/>
    </source>
</evidence>
<organism evidence="4 5">
    <name type="scientific">Plakobranchus ocellatus</name>
    <dbReference type="NCBI Taxonomy" id="259542"/>
    <lineage>
        <taxon>Eukaryota</taxon>
        <taxon>Metazoa</taxon>
        <taxon>Spiralia</taxon>
        <taxon>Lophotrochozoa</taxon>
        <taxon>Mollusca</taxon>
        <taxon>Gastropoda</taxon>
        <taxon>Heterobranchia</taxon>
        <taxon>Euthyneura</taxon>
        <taxon>Panpulmonata</taxon>
        <taxon>Sacoglossa</taxon>
        <taxon>Placobranchoidea</taxon>
        <taxon>Plakobranchidae</taxon>
        <taxon>Plakobranchus</taxon>
    </lineage>
</organism>
<feature type="chain" id="PRO_5043439042" evidence="2">
    <location>
        <begin position="32"/>
        <end position="317"/>
    </location>
</feature>
<evidence type="ECO:0000313" key="4">
    <source>
        <dbReference type="EMBL" id="GFN79990.1"/>
    </source>
</evidence>
<dbReference type="InterPro" id="IPR036249">
    <property type="entry name" value="Thioredoxin-like_sf"/>
</dbReference>
<dbReference type="PANTHER" id="PTHR19991">
    <property type="entry name" value="L 2 01289"/>
    <property type="match status" value="1"/>
</dbReference>
<dbReference type="Pfam" id="PF00085">
    <property type="entry name" value="Thioredoxin"/>
    <property type="match status" value="1"/>
</dbReference>
<reference evidence="4 5" key="1">
    <citation type="journal article" date="2021" name="Elife">
        <title>Chloroplast acquisition without the gene transfer in kleptoplastic sea slugs, Plakobranchus ocellatus.</title>
        <authorList>
            <person name="Maeda T."/>
            <person name="Takahashi S."/>
            <person name="Yoshida T."/>
            <person name="Shimamura S."/>
            <person name="Takaki Y."/>
            <person name="Nagai Y."/>
            <person name="Toyoda A."/>
            <person name="Suzuki Y."/>
            <person name="Arimoto A."/>
            <person name="Ishii H."/>
            <person name="Satoh N."/>
            <person name="Nishiyama T."/>
            <person name="Hasebe M."/>
            <person name="Maruyama T."/>
            <person name="Minagawa J."/>
            <person name="Obokata J."/>
            <person name="Shigenobu S."/>
        </authorList>
    </citation>
    <scope>NUCLEOTIDE SEQUENCE [LARGE SCALE GENOMIC DNA]</scope>
</reference>
<name>A0AAV3YC88_9GAST</name>
<accession>A0AAV3YC88</accession>
<dbReference type="PANTHER" id="PTHR19991:SF2">
    <property type="entry name" value="GH08893P"/>
    <property type="match status" value="1"/>
</dbReference>
<dbReference type="CDD" id="cd02961">
    <property type="entry name" value="PDI_a_family"/>
    <property type="match status" value="1"/>
</dbReference>
<keyword evidence="1" id="KW-0812">Transmembrane</keyword>
<dbReference type="Gene3D" id="3.40.30.10">
    <property type="entry name" value="Glutaredoxin"/>
    <property type="match status" value="2"/>
</dbReference>
<dbReference type="SUPFAM" id="SSF52833">
    <property type="entry name" value="Thioredoxin-like"/>
    <property type="match status" value="2"/>
</dbReference>
<feature type="domain" description="Thioredoxin" evidence="3">
    <location>
        <begin position="145"/>
        <end position="227"/>
    </location>
</feature>
<keyword evidence="5" id="KW-1185">Reference proteome</keyword>
<feature type="transmembrane region" description="Helical" evidence="1">
    <location>
        <begin position="284"/>
        <end position="308"/>
    </location>
</feature>
<evidence type="ECO:0000259" key="3">
    <source>
        <dbReference type="Pfam" id="PF00085"/>
    </source>
</evidence>
<evidence type="ECO:0000313" key="5">
    <source>
        <dbReference type="Proteomes" id="UP000735302"/>
    </source>
</evidence>
<keyword evidence="1" id="KW-1133">Transmembrane helix</keyword>
<evidence type="ECO:0000256" key="1">
    <source>
        <dbReference type="SAM" id="Phobius"/>
    </source>
</evidence>